<dbReference type="OrthoDB" id="288452at2759"/>
<feature type="compositionally biased region" description="Basic and acidic residues" evidence="3">
    <location>
        <begin position="1055"/>
        <end position="1064"/>
    </location>
</feature>
<dbReference type="InterPro" id="IPR006652">
    <property type="entry name" value="Kelch_1"/>
</dbReference>
<dbReference type="SUPFAM" id="SSF50965">
    <property type="entry name" value="Galactose oxidase, central domain"/>
    <property type="match status" value="1"/>
</dbReference>
<feature type="region of interest" description="Disordered" evidence="3">
    <location>
        <begin position="1036"/>
        <end position="1064"/>
    </location>
</feature>
<dbReference type="Proteomes" id="UP000039865">
    <property type="component" value="Unassembled WGS sequence"/>
</dbReference>
<evidence type="ECO:0000313" key="6">
    <source>
        <dbReference type="Proteomes" id="UP000039865"/>
    </source>
</evidence>
<gene>
    <name evidence="5" type="primary">Contig9273.g9918</name>
    <name evidence="5" type="ORF">STYLEM_430</name>
</gene>
<dbReference type="SUPFAM" id="SSF117281">
    <property type="entry name" value="Kelch motif"/>
    <property type="match status" value="1"/>
</dbReference>
<dbReference type="Pfam" id="PF00651">
    <property type="entry name" value="BTB"/>
    <property type="match status" value="1"/>
</dbReference>
<evidence type="ECO:0000256" key="1">
    <source>
        <dbReference type="ARBA" id="ARBA00022441"/>
    </source>
</evidence>
<evidence type="ECO:0000256" key="3">
    <source>
        <dbReference type="SAM" id="MobiDB-lite"/>
    </source>
</evidence>
<evidence type="ECO:0000256" key="2">
    <source>
        <dbReference type="ARBA" id="ARBA00022737"/>
    </source>
</evidence>
<dbReference type="Gene3D" id="3.30.710.10">
    <property type="entry name" value="Potassium Channel Kv1.1, Chain A"/>
    <property type="match status" value="2"/>
</dbReference>
<proteinExistence type="predicted"/>
<dbReference type="Pfam" id="PF01344">
    <property type="entry name" value="Kelch_1"/>
    <property type="match status" value="1"/>
</dbReference>
<feature type="domain" description="BTB" evidence="4">
    <location>
        <begin position="574"/>
        <end position="646"/>
    </location>
</feature>
<dbReference type="SMART" id="SM00225">
    <property type="entry name" value="BTB"/>
    <property type="match status" value="2"/>
</dbReference>
<dbReference type="AlphaFoldDB" id="A0A077ZQ28"/>
<organism evidence="5 6">
    <name type="scientific">Stylonychia lemnae</name>
    <name type="common">Ciliate</name>
    <dbReference type="NCBI Taxonomy" id="5949"/>
    <lineage>
        <taxon>Eukaryota</taxon>
        <taxon>Sar</taxon>
        <taxon>Alveolata</taxon>
        <taxon>Ciliophora</taxon>
        <taxon>Intramacronucleata</taxon>
        <taxon>Spirotrichea</taxon>
        <taxon>Stichotrichia</taxon>
        <taxon>Sporadotrichida</taxon>
        <taxon>Oxytrichidae</taxon>
        <taxon>Stylonychinae</taxon>
        <taxon>Stylonychia</taxon>
    </lineage>
</organism>
<dbReference type="SMART" id="SM00612">
    <property type="entry name" value="Kelch"/>
    <property type="match status" value="2"/>
</dbReference>
<dbReference type="InterPro" id="IPR011043">
    <property type="entry name" value="Gal_Oxase/kelch_b-propeller"/>
</dbReference>
<keyword evidence="6" id="KW-1185">Reference proteome</keyword>
<accession>A0A077ZQ28</accession>
<feature type="compositionally biased region" description="Low complexity" evidence="3">
    <location>
        <begin position="796"/>
        <end position="806"/>
    </location>
</feature>
<dbReference type="EMBL" id="CCKQ01000412">
    <property type="protein sequence ID" value="CDW71485.1"/>
    <property type="molecule type" value="Genomic_DNA"/>
</dbReference>
<dbReference type="Gene3D" id="1.25.40.420">
    <property type="match status" value="1"/>
</dbReference>
<name>A0A077ZQ28_STYLE</name>
<feature type="region of interest" description="Disordered" evidence="3">
    <location>
        <begin position="761"/>
        <end position="809"/>
    </location>
</feature>
<dbReference type="InterPro" id="IPR011333">
    <property type="entry name" value="SKP1/BTB/POZ_sf"/>
</dbReference>
<dbReference type="Pfam" id="PF24681">
    <property type="entry name" value="Kelch_KLHDC2_KLHL20_DRC7"/>
    <property type="match status" value="1"/>
</dbReference>
<keyword evidence="1" id="KW-0880">Kelch repeat</keyword>
<dbReference type="PANTHER" id="PTHR23244">
    <property type="entry name" value="KELCH REPEAT DOMAIN"/>
    <property type="match status" value="1"/>
</dbReference>
<feature type="compositionally biased region" description="Low complexity" evidence="3">
    <location>
        <begin position="762"/>
        <end position="781"/>
    </location>
</feature>
<reference evidence="5 6" key="1">
    <citation type="submission" date="2014-06" db="EMBL/GenBank/DDBJ databases">
        <authorList>
            <person name="Swart Estienne"/>
        </authorList>
    </citation>
    <scope>NUCLEOTIDE SEQUENCE [LARGE SCALE GENOMIC DNA]</scope>
    <source>
        <strain evidence="5 6">130c</strain>
    </source>
</reference>
<evidence type="ECO:0000259" key="4">
    <source>
        <dbReference type="PROSITE" id="PS50097"/>
    </source>
</evidence>
<dbReference type="InterPro" id="IPR000210">
    <property type="entry name" value="BTB/POZ_dom"/>
</dbReference>
<dbReference type="InParanoid" id="A0A077ZQ28"/>
<dbReference type="PROSITE" id="PS50097">
    <property type="entry name" value="BTB"/>
    <property type="match status" value="1"/>
</dbReference>
<keyword evidence="2" id="KW-0677">Repeat</keyword>
<dbReference type="Gene3D" id="2.120.10.80">
    <property type="entry name" value="Kelch-type beta propeller"/>
    <property type="match status" value="2"/>
</dbReference>
<dbReference type="SUPFAM" id="SSF54695">
    <property type="entry name" value="POZ domain"/>
    <property type="match status" value="1"/>
</dbReference>
<dbReference type="OMA" id="KERIACH"/>
<protein>
    <submittedName>
        <fullName evidence="5">Kelch repeat</fullName>
    </submittedName>
</protein>
<feature type="compositionally biased region" description="Polar residues" evidence="3">
    <location>
        <begin position="1036"/>
        <end position="1054"/>
    </location>
</feature>
<dbReference type="InterPro" id="IPR015915">
    <property type="entry name" value="Kelch-typ_b-propeller"/>
</dbReference>
<evidence type="ECO:0000313" key="5">
    <source>
        <dbReference type="EMBL" id="CDW71485.1"/>
    </source>
</evidence>
<sequence length="1064" mass="124598">MYWINPDQLRNTDDSISHNQSSVKPAKRWGQSCVAAHNKLYIIGGYEGSYLGDVWEFDFATLQYTEMRLDTAEPDILSRSNHTAIFYEKHNSIYVFGGGQAQKQRFNDTIKLEFIESTSSRRGHKTLKVEKLSLAENSPMPQARTYHASCLLGKYMIIVGGEATTDLKDLWALDLERKIWYNPQINFLDLYAAKRFHTVTTINDHQVITFGGCHNEYVHLNEMHSFDLSDFLKNPDTFEASQIECKQINVSQGTPSTRWGHAATNYKGKLYIVGGRNENDINDIHEYNPVKNSWKQLEIYGPLPKPRRRHSALFVSGAIVMFGGFDGSFFDDLHILDLQSASKQIIHIQTSSINFDYLKLVGSDQNTDITFILDNPQEQKVPAHKALVLFRLIKNEFQAELHEEQKFRNIVNNTNVSEFIRNVYLSKQGDEINLKGISCKQTFLKVLEYLYCDRFIEMITTTQVKKVCEVFKHLGLFYSYQFLRKKAEYGQMRLKQTLIQDLQQVFPNQDMNNIKEEENKQALRASLKKMEDTVKLDFSHVDDIHIQSPEDRQERLQNKAQHLMNQCKNLDEFYDVLFHVEDTLIKANTIVLSARCPYFNSMLSSQYSFKESLVDRSGYIRVTGVPKLYFSCIIQYIYSDHFYIQKYEAEFFIKLMMYADYFLLPRLIDICSSYLKKYVNEKSALQIFLLAHAHNADQLEKYCINFICLHEQEILSSRHFRNFKRKAQEQLVLTFYEKLEQEKQESYVFIQINNYLTKKNQTDQSSNYSQSTNYNANYSQQDAQRRNSRSQQSTYQGQNQNVVQQQPLRSSCGNYMNGSSYRGLNIQKEQDEIESKIQEIMQDSLYIYLEEHQSFESYDHSKFMKPFNTSSFEMIQEQYLPSRMNVDIEDSKDADIPYLPHSSARQSKNKSHMHIVIDKENQHPNIMQNVLSNKLSKIGQENTQQQVGSLQIQQQQQKDVFRVQFSSYQKKQSQLSIRRQPLKNVSDNLLSQQQQLQQDEFNQFTQNEIIPNQMERLSSSSDLFDRNSIEQLYMDQSQFMNPQRYSNSRDNNSGFRDENSQFGN</sequence>